<protein>
    <submittedName>
        <fullName evidence="2">Uncharacterized protein</fullName>
    </submittedName>
</protein>
<dbReference type="Proteomes" id="UP000325313">
    <property type="component" value="Unassembled WGS sequence"/>
</dbReference>
<dbReference type="AlphaFoldDB" id="A0A5B0RZD3"/>
<dbReference type="EMBL" id="VDEP01000106">
    <property type="protein sequence ID" value="KAA1130788.1"/>
    <property type="molecule type" value="Genomic_DNA"/>
</dbReference>
<reference evidence="2 3" key="1">
    <citation type="submission" date="2019-05" db="EMBL/GenBank/DDBJ databases">
        <title>Emergence of the Ug99 lineage of the wheat stem rust pathogen through somatic hybridization.</title>
        <authorList>
            <person name="Li F."/>
            <person name="Upadhyaya N.M."/>
            <person name="Sperschneider J."/>
            <person name="Matny O."/>
            <person name="Nguyen-Phuc H."/>
            <person name="Mago R."/>
            <person name="Raley C."/>
            <person name="Miller M.E."/>
            <person name="Silverstein K.A.T."/>
            <person name="Henningsen E."/>
            <person name="Hirsch C.D."/>
            <person name="Visser B."/>
            <person name="Pretorius Z.A."/>
            <person name="Steffenson B.J."/>
            <person name="Schwessinger B."/>
            <person name="Dodds P.N."/>
            <person name="Figueroa M."/>
        </authorList>
    </citation>
    <scope>NUCLEOTIDE SEQUENCE [LARGE SCALE GENOMIC DNA]</scope>
    <source>
        <strain evidence="2 3">Ug99</strain>
    </source>
</reference>
<feature type="region of interest" description="Disordered" evidence="1">
    <location>
        <begin position="129"/>
        <end position="155"/>
    </location>
</feature>
<evidence type="ECO:0000313" key="2">
    <source>
        <dbReference type="EMBL" id="KAA1130788.1"/>
    </source>
</evidence>
<accession>A0A5B0RZD3</accession>
<comment type="caution">
    <text evidence="2">The sequence shown here is derived from an EMBL/GenBank/DDBJ whole genome shotgun (WGS) entry which is preliminary data.</text>
</comment>
<evidence type="ECO:0000256" key="1">
    <source>
        <dbReference type="SAM" id="MobiDB-lite"/>
    </source>
</evidence>
<gene>
    <name evidence="2" type="ORF">PGTUg99_019267</name>
</gene>
<proteinExistence type="predicted"/>
<organism evidence="2 3">
    <name type="scientific">Puccinia graminis f. sp. tritici</name>
    <dbReference type="NCBI Taxonomy" id="56615"/>
    <lineage>
        <taxon>Eukaryota</taxon>
        <taxon>Fungi</taxon>
        <taxon>Dikarya</taxon>
        <taxon>Basidiomycota</taxon>
        <taxon>Pucciniomycotina</taxon>
        <taxon>Pucciniomycetes</taxon>
        <taxon>Pucciniales</taxon>
        <taxon>Pucciniaceae</taxon>
        <taxon>Puccinia</taxon>
    </lineage>
</organism>
<name>A0A5B0RZD3_PUCGR</name>
<evidence type="ECO:0000313" key="3">
    <source>
        <dbReference type="Proteomes" id="UP000325313"/>
    </source>
</evidence>
<sequence>MTAVTEGMNHPINGHPCEAMMRDGESIQLFQDLRQRTYQRRLDQEPSSMESESKAIHQDIEALARVYYHDTDVSDIVKSLKEVHSRLVTQTRGRLHEPAGNLVMITPGLPAQLDSTTADIQLDKESTKIQMGSPKSKGKERLTEEMETGQPSESLDHRLCSVKPKKSEPFSFEDVWTALEKWLTKPHDTLQQTFRGKLVKIMFLLGNYMTRYNLMPLSFLNSIEIFKPEVLPQMIKFNFECKMYNWGILFGYTSHLSVVPTLECLTTNRSLEHFRRPMIELDEEGKKLVVYACLEVMLEFLERPNYRWITDLTKQFTTIAQIFFSKGFLSNANKLSSILSGSKRMEQSHEIRYHEFFFMIQRATESLQNPPEFSRGERRRVELITTAYILLFCLTFYPELMDQLELHEIGTVTLHKKLQLISDASQVFQNSDLEYPAKKIEYGQIIQQCYLEKDNDMLEWIEKATLAITGCDIGLFRVTDNKSFGG</sequence>